<evidence type="ECO:0000313" key="10">
    <source>
        <dbReference type="Proteomes" id="UP001501920"/>
    </source>
</evidence>
<dbReference type="GO" id="GO:0005185">
    <property type="term" value="F:neurohypophyseal hormone activity"/>
    <property type="evidence" value="ECO:0007669"/>
    <property type="project" value="InterPro"/>
</dbReference>
<dbReference type="PANTHER" id="PTHR11681">
    <property type="entry name" value="NEUROPHYSIN"/>
    <property type="match status" value="1"/>
</dbReference>
<dbReference type="Ensembl" id="ENSPNAT00000012599.2">
    <property type="protein sequence ID" value="ENSPNAP00000023457.2"/>
    <property type="gene ID" value="ENSPNAG00000000590.2"/>
</dbReference>
<dbReference type="GO" id="GO:0005615">
    <property type="term" value="C:extracellular space"/>
    <property type="evidence" value="ECO:0007669"/>
    <property type="project" value="TreeGrafter"/>
</dbReference>
<evidence type="ECO:0000256" key="3">
    <source>
        <dbReference type="ARBA" id="ARBA00022702"/>
    </source>
</evidence>
<accession>A0A3B4DGC6</accession>
<keyword evidence="2" id="KW-0165">Cleavage on pair of basic residues</keyword>
<keyword evidence="3" id="KW-0372">Hormone</keyword>
<sequence length="155" mass="15983">MSGNTLYVSLLCLLSIASACYISNCPIGGKRSLMDTPSRKCMACGPGDRGRCFGPSICCAAGLGCYVGSPEAAGCMEENYLPSPCESGGRVCGSEGGRCAAPGICCNTEGCSADQLCMTEDEADSESNEGLGGEVLMKLLHLARQHPASRNHQSS</sequence>
<name>A0A3B4DGC6_PYGNA</name>
<feature type="chain" id="PRO_5043534352" description="Oxytocin" evidence="8">
    <location>
        <begin position="20"/>
        <end position="155"/>
    </location>
</feature>
<dbReference type="GO" id="GO:0030141">
    <property type="term" value="C:secretory granule"/>
    <property type="evidence" value="ECO:0007669"/>
    <property type="project" value="TreeGrafter"/>
</dbReference>
<feature type="disulfide bond" evidence="7">
    <location>
        <begin position="106"/>
        <end position="111"/>
    </location>
</feature>
<evidence type="ECO:0000256" key="1">
    <source>
        <dbReference type="ARBA" id="ARBA00007369"/>
    </source>
</evidence>
<dbReference type="STRING" id="42514.ENSPNAP00000023457"/>
<evidence type="ECO:0000256" key="5">
    <source>
        <dbReference type="ARBA" id="ARBA00022815"/>
    </source>
</evidence>
<evidence type="ECO:0000256" key="2">
    <source>
        <dbReference type="ARBA" id="ARBA00022685"/>
    </source>
</evidence>
<feature type="signal peptide" evidence="8">
    <location>
        <begin position="1"/>
        <end position="19"/>
    </location>
</feature>
<keyword evidence="10" id="KW-1185">Reference proteome</keyword>
<reference evidence="9" key="2">
    <citation type="submission" date="2025-08" db="UniProtKB">
        <authorList>
            <consortium name="Ensembl"/>
        </authorList>
    </citation>
    <scope>IDENTIFICATION</scope>
</reference>
<dbReference type="Pfam" id="PF00184">
    <property type="entry name" value="Hormone_5"/>
    <property type="match status" value="1"/>
</dbReference>
<keyword evidence="4 8" id="KW-0732">Signal</keyword>
<feature type="disulfide bond" evidence="7">
    <location>
        <begin position="41"/>
        <end position="85"/>
    </location>
</feature>
<feature type="disulfide bond" evidence="7">
    <location>
        <begin position="20"/>
        <end position="25"/>
    </location>
</feature>
<dbReference type="GeneTree" id="ENSGT00390000004511"/>
<dbReference type="InterPro" id="IPR022423">
    <property type="entry name" value="Neurohypophysial_hormone_CS"/>
</dbReference>
<evidence type="ECO:0000256" key="4">
    <source>
        <dbReference type="ARBA" id="ARBA00022729"/>
    </source>
</evidence>
<proteinExistence type="inferred from homology"/>
<dbReference type="SMART" id="SM00003">
    <property type="entry name" value="NH"/>
    <property type="match status" value="1"/>
</dbReference>
<organism evidence="9 10">
    <name type="scientific">Pygocentrus nattereri</name>
    <name type="common">Red-bellied piranha</name>
    <dbReference type="NCBI Taxonomy" id="42514"/>
    <lineage>
        <taxon>Eukaryota</taxon>
        <taxon>Metazoa</taxon>
        <taxon>Chordata</taxon>
        <taxon>Craniata</taxon>
        <taxon>Vertebrata</taxon>
        <taxon>Euteleostomi</taxon>
        <taxon>Actinopterygii</taxon>
        <taxon>Neopterygii</taxon>
        <taxon>Teleostei</taxon>
        <taxon>Ostariophysi</taxon>
        <taxon>Characiformes</taxon>
        <taxon>Characoidei</taxon>
        <taxon>Pygocentrus</taxon>
    </lineage>
</organism>
<keyword evidence="5" id="KW-0027">Amidation</keyword>
<dbReference type="PANTHER" id="PTHR11681:SF5">
    <property type="entry name" value="ISOTOCIN"/>
    <property type="match status" value="1"/>
</dbReference>
<dbReference type="Gene3D" id="2.60.9.10">
    <property type="entry name" value="Neurohypophysial hormone domain"/>
    <property type="match status" value="1"/>
</dbReference>
<keyword evidence="6 7" id="KW-1015">Disulfide bond</keyword>
<feature type="disulfide bond" evidence="7">
    <location>
        <begin position="44"/>
        <end position="58"/>
    </location>
</feature>
<evidence type="ECO:0000256" key="7">
    <source>
        <dbReference type="PIRSR" id="PIRSR001815-50"/>
    </source>
</evidence>
<comment type="similarity">
    <text evidence="1">Belongs to the vasopressin/oxytocin family.</text>
</comment>
<feature type="disulfide bond" evidence="7">
    <location>
        <begin position="52"/>
        <end position="75"/>
    </location>
</feature>
<dbReference type="InterPro" id="IPR036387">
    <property type="entry name" value="Neurhyp_horm_dom_sf"/>
</dbReference>
<evidence type="ECO:0000256" key="8">
    <source>
        <dbReference type="SAM" id="SignalP"/>
    </source>
</evidence>
<reference evidence="9 10" key="1">
    <citation type="submission" date="2020-10" db="EMBL/GenBank/DDBJ databases">
        <title>Pygocentrus nattereri (red-bellied piranha) genome, fPygNat1, primary haplotype.</title>
        <authorList>
            <person name="Myers G."/>
            <person name="Meyer A."/>
            <person name="Karagic N."/>
            <person name="Pippel M."/>
            <person name="Winkler S."/>
            <person name="Tracey A."/>
            <person name="Wood J."/>
            <person name="Formenti G."/>
            <person name="Howe K."/>
            <person name="Fedrigo O."/>
            <person name="Jarvis E.D."/>
        </authorList>
    </citation>
    <scope>NUCLEOTIDE SEQUENCE [LARGE SCALE GENOMIC DNA]</scope>
</reference>
<dbReference type="PIRSF" id="PIRSF001815">
    <property type="entry name" value="Nonapeptide_hormone_precursor"/>
    <property type="match status" value="1"/>
</dbReference>
<protein>
    <recommendedName>
        <fullName evidence="11">Oxytocin</fullName>
    </recommendedName>
</protein>
<feature type="disulfide bond" evidence="7">
    <location>
        <begin position="99"/>
        <end position="117"/>
    </location>
</feature>
<dbReference type="PRINTS" id="PR00831">
    <property type="entry name" value="NEUROPHYSIN"/>
</dbReference>
<dbReference type="Proteomes" id="UP001501920">
    <property type="component" value="Chromosome 28"/>
</dbReference>
<evidence type="ECO:0008006" key="11">
    <source>
        <dbReference type="Google" id="ProtNLM"/>
    </source>
</evidence>
<evidence type="ECO:0000256" key="6">
    <source>
        <dbReference type="ARBA" id="ARBA00023157"/>
    </source>
</evidence>
<dbReference type="PROSITE" id="PS00264">
    <property type="entry name" value="NEUROHYPOPHYS_HORM"/>
    <property type="match status" value="1"/>
</dbReference>
<dbReference type="AlphaFoldDB" id="A0A3B4DGC6"/>
<dbReference type="FunFam" id="2.60.9.10:FF:000001">
    <property type="entry name" value="oxytocin-neurophysin 1"/>
    <property type="match status" value="1"/>
</dbReference>
<feature type="disulfide bond" evidence="7">
    <location>
        <begin position="59"/>
        <end position="65"/>
    </location>
</feature>
<reference evidence="9" key="3">
    <citation type="submission" date="2025-09" db="UniProtKB">
        <authorList>
            <consortium name="Ensembl"/>
        </authorList>
    </citation>
    <scope>IDENTIFICATION</scope>
</reference>
<dbReference type="InterPro" id="IPR000981">
    <property type="entry name" value="Neurhyp_horm"/>
</dbReference>
<dbReference type="SUPFAM" id="SSF49606">
    <property type="entry name" value="Neurophysin II"/>
    <property type="match status" value="1"/>
</dbReference>
<evidence type="ECO:0000313" key="9">
    <source>
        <dbReference type="Ensembl" id="ENSPNAP00000023457.2"/>
    </source>
</evidence>
<feature type="disulfide bond" evidence="7">
    <location>
        <begin position="92"/>
        <end position="105"/>
    </location>
</feature>